<dbReference type="AlphaFoldDB" id="M0NEM0"/>
<gene>
    <name evidence="1" type="ORF">C451_02395</name>
</gene>
<protein>
    <submittedName>
        <fullName evidence="1">Uncharacterized protein</fullName>
    </submittedName>
</protein>
<reference evidence="1 2" key="1">
    <citation type="journal article" date="2014" name="PLoS Genet.">
        <title>Phylogenetically driven sequencing of extremely halophilic archaea reveals strategies for static and dynamic osmo-response.</title>
        <authorList>
            <person name="Becker E.A."/>
            <person name="Seitzer P.M."/>
            <person name="Tritt A."/>
            <person name="Larsen D."/>
            <person name="Krusor M."/>
            <person name="Yao A.I."/>
            <person name="Wu D."/>
            <person name="Madern D."/>
            <person name="Eisen J.A."/>
            <person name="Darling A.E."/>
            <person name="Facciotti M.T."/>
        </authorList>
    </citation>
    <scope>NUCLEOTIDE SEQUENCE [LARGE SCALE GENOMIC DNA]</scope>
    <source>
        <strain evidence="1 2">JCM 13552</strain>
    </source>
</reference>
<organism evidence="1 2">
    <name type="scientific">Halococcus thailandensis JCM 13552</name>
    <dbReference type="NCBI Taxonomy" id="1227457"/>
    <lineage>
        <taxon>Archaea</taxon>
        <taxon>Methanobacteriati</taxon>
        <taxon>Methanobacteriota</taxon>
        <taxon>Stenosarchaea group</taxon>
        <taxon>Halobacteria</taxon>
        <taxon>Halobacteriales</taxon>
        <taxon>Halococcaceae</taxon>
        <taxon>Halococcus</taxon>
    </lineage>
</organism>
<dbReference type="Proteomes" id="UP000011680">
    <property type="component" value="Unassembled WGS sequence"/>
</dbReference>
<name>M0NEM0_9EURY</name>
<accession>M0NEM0</accession>
<dbReference type="STRING" id="1227457.C451_02395"/>
<dbReference type="PATRIC" id="fig|1227457.3.peg.422"/>
<evidence type="ECO:0000313" key="1">
    <source>
        <dbReference type="EMBL" id="EMA56437.1"/>
    </source>
</evidence>
<proteinExistence type="predicted"/>
<evidence type="ECO:0000313" key="2">
    <source>
        <dbReference type="Proteomes" id="UP000011680"/>
    </source>
</evidence>
<keyword evidence="2" id="KW-1185">Reference proteome</keyword>
<dbReference type="EMBL" id="AOMF01000048">
    <property type="protein sequence ID" value="EMA56437.1"/>
    <property type="molecule type" value="Genomic_DNA"/>
</dbReference>
<sequence>MYEHATGTDGYAEPSSNRIYLLVSERSTNAEIRNYLSHEYTHLVQNRIGATDRVNRQLLAANEQMTVRSVIEGAATFTESTYVQAYHSGSPSRFEQLRDEYRRSGPVRKLTLAPYYFGARYIRQQIGSPADLNEVYANPPNSMEQIIHGDAPGEDPPKNLTAGFSIANGSERSWTDSRVKGEAFVRIALGTELSTERAARAATGWGADRLLVSEQNNETSYAWALRWDNATEAGEFRRAMAAYLDARGNRTDGTWRVGNSTFRLANASNETIVMLAGQPGFVSNASISGVTENITVSTNQTEPGATDQRTATVAKAGRAKDHGEWVHSL</sequence>
<comment type="caution">
    <text evidence="1">The sequence shown here is derived from an EMBL/GenBank/DDBJ whole genome shotgun (WGS) entry which is preliminary data.</text>
</comment>
<dbReference type="eggNOG" id="arCOG02980">
    <property type="taxonomic scope" value="Archaea"/>
</dbReference>